<dbReference type="PANTHER" id="PTHR12126:SF11">
    <property type="entry name" value="NADH DEHYDROGENASE [UBIQUINONE] 1 ALPHA SUBCOMPLEX SUBUNIT 9, MITOCHONDRIAL"/>
    <property type="match status" value="1"/>
</dbReference>
<dbReference type="GO" id="GO:0016616">
    <property type="term" value="F:oxidoreductase activity, acting on the CH-OH group of donors, NAD or NADP as acceptor"/>
    <property type="evidence" value="ECO:0007669"/>
    <property type="project" value="InterPro"/>
</dbReference>
<protein>
    <submittedName>
        <fullName evidence="2">Protein-lysine N-methyltransferase efm5</fullName>
    </submittedName>
</protein>
<accession>A0A9W8LHU3</accession>
<dbReference type="GO" id="GO:0044877">
    <property type="term" value="F:protein-containing complex binding"/>
    <property type="evidence" value="ECO:0007669"/>
    <property type="project" value="TreeGrafter"/>
</dbReference>
<dbReference type="Gene3D" id="3.40.50.720">
    <property type="entry name" value="NAD(P)-binding Rossmann-like Domain"/>
    <property type="match status" value="1"/>
</dbReference>
<dbReference type="InterPro" id="IPR051207">
    <property type="entry name" value="ComplexI_NDUFA9_subunit"/>
</dbReference>
<proteinExistence type="predicted"/>
<gene>
    <name evidence="2" type="primary">EFM5_2</name>
    <name evidence="2" type="ORF">GGI15_003754</name>
</gene>
<reference evidence="2" key="1">
    <citation type="submission" date="2022-07" db="EMBL/GenBank/DDBJ databases">
        <title>Phylogenomic reconstructions and comparative analyses of Kickxellomycotina fungi.</title>
        <authorList>
            <person name="Reynolds N.K."/>
            <person name="Stajich J.E."/>
            <person name="Barry K."/>
            <person name="Grigoriev I.V."/>
            <person name="Crous P."/>
            <person name="Smith M.E."/>
        </authorList>
    </citation>
    <scope>NUCLEOTIDE SEQUENCE</scope>
    <source>
        <strain evidence="2">BCRC 34489</strain>
    </source>
</reference>
<sequence length="386" mass="43711">MFANPLAHNIRTKGLVAPIRLAKRGKADVMIRKTTGQTLVGRGTYGRQSWNGQTVTVFGCSGFLGRYVVARLARQGTKVIIPYRGLYEYVRHLRPTGDLGMIVPMEFDVRNPSQIEECVRYSDVVINLIGRNYETKNFSLDQVHVDAAQSIAEISREAGVSRLIHMSRINARTNAHSDVLVSKAFGEQRVRECFPGANIVRSSTMYGYEDELLNNIGKFKHFYMTVNNAAQKLRPVCVSDVAHAIDIIRDNEDTVGQTFELFNPKEYTRKDVIELVQFLIHEKVWQVNVPSKLLRLAAQIADVLPFHYTSQHEVDLMSVDDVPTANDPSIQTFADLGIQPHTLELAALQYIRHYRPSQHEEDPMEPKGHKAFRKLRVPVSNKDIVV</sequence>
<evidence type="ECO:0000313" key="3">
    <source>
        <dbReference type="Proteomes" id="UP001140172"/>
    </source>
</evidence>
<keyword evidence="3" id="KW-1185">Reference proteome</keyword>
<comment type="caution">
    <text evidence="2">The sequence shown here is derived from an EMBL/GenBank/DDBJ whole genome shotgun (WGS) entry which is preliminary data.</text>
</comment>
<dbReference type="EMBL" id="JANBUM010000279">
    <property type="protein sequence ID" value="KAJ2779813.1"/>
    <property type="molecule type" value="Genomic_DNA"/>
</dbReference>
<dbReference type="PANTHER" id="PTHR12126">
    <property type="entry name" value="NADH-UBIQUINONE OXIDOREDUCTASE 39 KDA SUBUNIT-RELATED"/>
    <property type="match status" value="1"/>
</dbReference>
<evidence type="ECO:0000259" key="1">
    <source>
        <dbReference type="Pfam" id="PF01073"/>
    </source>
</evidence>
<dbReference type="GO" id="GO:0005739">
    <property type="term" value="C:mitochondrion"/>
    <property type="evidence" value="ECO:0007669"/>
    <property type="project" value="TreeGrafter"/>
</dbReference>
<dbReference type="SUPFAM" id="SSF51735">
    <property type="entry name" value="NAD(P)-binding Rossmann-fold domains"/>
    <property type="match status" value="1"/>
</dbReference>
<dbReference type="OrthoDB" id="275457at2759"/>
<evidence type="ECO:0000313" key="2">
    <source>
        <dbReference type="EMBL" id="KAJ2779813.1"/>
    </source>
</evidence>
<dbReference type="Proteomes" id="UP001140172">
    <property type="component" value="Unassembled WGS sequence"/>
</dbReference>
<name>A0A9W8LHU3_9FUNG</name>
<dbReference type="InterPro" id="IPR002225">
    <property type="entry name" value="3Beta_OHSteriod_DH/Estase"/>
</dbReference>
<dbReference type="Pfam" id="PF01073">
    <property type="entry name" value="3Beta_HSD"/>
    <property type="match status" value="1"/>
</dbReference>
<dbReference type="CDD" id="cd05271">
    <property type="entry name" value="NDUFA9_like_SDR_a"/>
    <property type="match status" value="1"/>
</dbReference>
<organism evidence="2 3">
    <name type="scientific">Coemansia interrupta</name>
    <dbReference type="NCBI Taxonomy" id="1126814"/>
    <lineage>
        <taxon>Eukaryota</taxon>
        <taxon>Fungi</taxon>
        <taxon>Fungi incertae sedis</taxon>
        <taxon>Zoopagomycota</taxon>
        <taxon>Kickxellomycotina</taxon>
        <taxon>Kickxellomycetes</taxon>
        <taxon>Kickxellales</taxon>
        <taxon>Kickxellaceae</taxon>
        <taxon>Coemansia</taxon>
    </lineage>
</organism>
<feature type="domain" description="3-beta hydroxysteroid dehydrogenase/isomerase" evidence="1">
    <location>
        <begin position="57"/>
        <end position="178"/>
    </location>
</feature>
<dbReference type="InterPro" id="IPR036291">
    <property type="entry name" value="NAD(P)-bd_dom_sf"/>
</dbReference>
<dbReference type="GO" id="GO:0006694">
    <property type="term" value="P:steroid biosynthetic process"/>
    <property type="evidence" value="ECO:0007669"/>
    <property type="project" value="InterPro"/>
</dbReference>
<dbReference type="AlphaFoldDB" id="A0A9W8LHU3"/>